<dbReference type="PANTHER" id="PTHR42801">
    <property type="entry name" value="THIOREDOXIN-DEPENDENT PEROXIDE REDUCTASE"/>
    <property type="match status" value="1"/>
</dbReference>
<organism evidence="11 12">
    <name type="scientific">Coccomyxa viridis</name>
    <dbReference type="NCBI Taxonomy" id="1274662"/>
    <lineage>
        <taxon>Eukaryota</taxon>
        <taxon>Viridiplantae</taxon>
        <taxon>Chlorophyta</taxon>
        <taxon>core chlorophytes</taxon>
        <taxon>Trebouxiophyceae</taxon>
        <taxon>Trebouxiophyceae incertae sedis</taxon>
        <taxon>Coccomyxaceae</taxon>
        <taxon>Coccomyxa</taxon>
    </lineage>
</organism>
<keyword evidence="8" id="KW-0676">Redox-active center</keyword>
<evidence type="ECO:0000256" key="8">
    <source>
        <dbReference type="ARBA" id="ARBA00023284"/>
    </source>
</evidence>
<name>A0ABP1GB86_9CHLO</name>
<dbReference type="InterPro" id="IPR013740">
    <property type="entry name" value="Redoxin"/>
</dbReference>
<evidence type="ECO:0000256" key="2">
    <source>
        <dbReference type="ARBA" id="ARBA00010505"/>
    </source>
</evidence>
<dbReference type="Proteomes" id="UP001497392">
    <property type="component" value="Unassembled WGS sequence"/>
</dbReference>
<evidence type="ECO:0000256" key="6">
    <source>
        <dbReference type="ARBA" id="ARBA00023002"/>
    </source>
</evidence>
<dbReference type="CDD" id="cd03017">
    <property type="entry name" value="PRX_BCP"/>
    <property type="match status" value="1"/>
</dbReference>
<comment type="catalytic activity">
    <reaction evidence="1">
        <text>[glutaredoxin]-dithiol + a hydroperoxide = [glutaredoxin]-disulfide + an alcohol + H2O</text>
        <dbReference type="Rhea" id="RHEA:62624"/>
        <dbReference type="Rhea" id="RHEA-COMP:10729"/>
        <dbReference type="Rhea" id="RHEA-COMP:10730"/>
        <dbReference type="ChEBI" id="CHEBI:15377"/>
        <dbReference type="ChEBI" id="CHEBI:29950"/>
        <dbReference type="ChEBI" id="CHEBI:30879"/>
        <dbReference type="ChEBI" id="CHEBI:35924"/>
        <dbReference type="ChEBI" id="CHEBI:50058"/>
        <dbReference type="EC" id="1.11.1.25"/>
    </reaction>
</comment>
<evidence type="ECO:0000259" key="10">
    <source>
        <dbReference type="Pfam" id="PF08534"/>
    </source>
</evidence>
<feature type="domain" description="Redoxin" evidence="10">
    <location>
        <begin position="35"/>
        <end position="138"/>
    </location>
</feature>
<comment type="similarity">
    <text evidence="2">Belongs to the peroxiredoxin family. Prx5 subfamily.</text>
</comment>
<evidence type="ECO:0000256" key="7">
    <source>
        <dbReference type="ARBA" id="ARBA00023157"/>
    </source>
</evidence>
<dbReference type="Pfam" id="PF08534">
    <property type="entry name" value="Redoxin"/>
    <property type="match status" value="1"/>
</dbReference>
<keyword evidence="4" id="KW-0575">Peroxidase</keyword>
<protein>
    <recommendedName>
        <fullName evidence="3">glutaredoxin-dependent peroxiredoxin</fullName>
        <ecNumber evidence="3">1.11.1.25</ecNumber>
    </recommendedName>
    <alternativeName>
        <fullName evidence="9">Glutaredoxin-dependent peroxiredoxin</fullName>
    </alternativeName>
</protein>
<keyword evidence="5" id="KW-0049">Antioxidant</keyword>
<evidence type="ECO:0000313" key="12">
    <source>
        <dbReference type="Proteomes" id="UP001497392"/>
    </source>
</evidence>
<dbReference type="Gene3D" id="3.40.30.10">
    <property type="entry name" value="Glutaredoxin"/>
    <property type="match status" value="1"/>
</dbReference>
<dbReference type="EC" id="1.11.1.25" evidence="3"/>
<dbReference type="SUPFAM" id="SSF52833">
    <property type="entry name" value="Thioredoxin-like"/>
    <property type="match status" value="1"/>
</dbReference>
<evidence type="ECO:0000256" key="3">
    <source>
        <dbReference type="ARBA" id="ARBA00013016"/>
    </source>
</evidence>
<reference evidence="11 12" key="1">
    <citation type="submission" date="2024-06" db="EMBL/GenBank/DDBJ databases">
        <authorList>
            <person name="Kraege A."/>
            <person name="Thomma B."/>
        </authorList>
    </citation>
    <scope>NUCLEOTIDE SEQUENCE [LARGE SCALE GENOMIC DNA]</scope>
</reference>
<dbReference type="EMBL" id="CAXHTA020000020">
    <property type="protein sequence ID" value="CAL5229456.1"/>
    <property type="molecule type" value="Genomic_DNA"/>
</dbReference>
<gene>
    <name evidence="11" type="primary">g12782</name>
    <name evidence="11" type="ORF">VP750_LOCUS11362</name>
</gene>
<accession>A0ABP1GB86</accession>
<sequence length="146" mass="16109">MSTHQGIIIAYFYPMTGRPGVNLPEGWDQIPGARGCSPQACAYRDHYAELTALGVGAVYGISTQDTDYQAEAQQRLHLPFPLLSDSSLQLTHALKLPTFKVPEVGELTKRLTLIIRDGKIVECFYPVFPSNSDAGKVLSFLRDNKP</sequence>
<evidence type="ECO:0000256" key="5">
    <source>
        <dbReference type="ARBA" id="ARBA00022862"/>
    </source>
</evidence>
<comment type="caution">
    <text evidence="11">The sequence shown here is derived from an EMBL/GenBank/DDBJ whole genome shotgun (WGS) entry which is preliminary data.</text>
</comment>
<evidence type="ECO:0000256" key="4">
    <source>
        <dbReference type="ARBA" id="ARBA00022559"/>
    </source>
</evidence>
<dbReference type="InterPro" id="IPR050924">
    <property type="entry name" value="Peroxiredoxin_BCP/PrxQ"/>
</dbReference>
<keyword evidence="7" id="KW-1015">Disulfide bond</keyword>
<evidence type="ECO:0000256" key="1">
    <source>
        <dbReference type="ARBA" id="ARBA00001711"/>
    </source>
</evidence>
<keyword evidence="6" id="KW-0560">Oxidoreductase</keyword>
<evidence type="ECO:0000313" key="11">
    <source>
        <dbReference type="EMBL" id="CAL5229456.1"/>
    </source>
</evidence>
<keyword evidence="12" id="KW-1185">Reference proteome</keyword>
<evidence type="ECO:0000256" key="9">
    <source>
        <dbReference type="ARBA" id="ARBA00031688"/>
    </source>
</evidence>
<dbReference type="PANTHER" id="PTHR42801:SF21">
    <property type="entry name" value="BCPB PROTEIN"/>
    <property type="match status" value="1"/>
</dbReference>
<dbReference type="InterPro" id="IPR036249">
    <property type="entry name" value="Thioredoxin-like_sf"/>
</dbReference>
<proteinExistence type="inferred from homology"/>